<dbReference type="EMBL" id="JAOYOD010000001">
    <property type="protein sequence ID" value="MCV9386407.1"/>
    <property type="molecule type" value="Genomic_DNA"/>
</dbReference>
<keyword evidence="5" id="KW-1185">Reference proteome</keyword>
<dbReference type="RefSeq" id="WP_264137197.1">
    <property type="nucleotide sequence ID" value="NZ_JAOYOD010000001.1"/>
</dbReference>
<dbReference type="Gene3D" id="3.40.190.10">
    <property type="entry name" value="Periplasmic binding protein-like II"/>
    <property type="match status" value="2"/>
</dbReference>
<dbReference type="InterPro" id="IPR050682">
    <property type="entry name" value="ModA/WtpA"/>
</dbReference>
<evidence type="ECO:0000313" key="4">
    <source>
        <dbReference type="EMBL" id="MCV9386407.1"/>
    </source>
</evidence>
<dbReference type="SUPFAM" id="SSF53850">
    <property type="entry name" value="Periplasmic binding protein-like II"/>
    <property type="match status" value="1"/>
</dbReference>
<comment type="caution">
    <text evidence="4">The sequence shown here is derived from an EMBL/GenBank/DDBJ whole genome shotgun (WGS) entry which is preliminary data.</text>
</comment>
<keyword evidence="2" id="KW-0479">Metal-binding</keyword>
<comment type="similarity">
    <text evidence="1">Belongs to the bacterial solute-binding protein ModA family.</text>
</comment>
<evidence type="ECO:0000256" key="3">
    <source>
        <dbReference type="ARBA" id="ARBA00022729"/>
    </source>
</evidence>
<dbReference type="Pfam" id="PF13531">
    <property type="entry name" value="SBP_bac_11"/>
    <property type="match status" value="1"/>
</dbReference>
<dbReference type="PIRSF" id="PIRSF004846">
    <property type="entry name" value="ModA"/>
    <property type="match status" value="1"/>
</dbReference>
<dbReference type="NCBIfam" id="TIGR01256">
    <property type="entry name" value="modA"/>
    <property type="match status" value="1"/>
</dbReference>
<name>A0ABT3CS14_9BACT</name>
<reference evidence="4 5" key="1">
    <citation type="submission" date="2022-10" db="EMBL/GenBank/DDBJ databases">
        <title>Comparative genomics and taxonomic characterization of three novel marine species of genus Reichenbachiella exhibiting antioxidant and polysaccharide degradation activities.</title>
        <authorList>
            <person name="Muhammad N."/>
            <person name="Lee Y.-J."/>
            <person name="Ko J."/>
            <person name="Kim S.-G."/>
        </authorList>
    </citation>
    <scope>NUCLEOTIDE SEQUENCE [LARGE SCALE GENOMIC DNA]</scope>
    <source>
        <strain evidence="4 5">ABR2-5</strain>
    </source>
</reference>
<organism evidence="4 5">
    <name type="scientific">Reichenbachiella ulvae</name>
    <dbReference type="NCBI Taxonomy" id="2980104"/>
    <lineage>
        <taxon>Bacteria</taxon>
        <taxon>Pseudomonadati</taxon>
        <taxon>Bacteroidota</taxon>
        <taxon>Cytophagia</taxon>
        <taxon>Cytophagales</taxon>
        <taxon>Reichenbachiellaceae</taxon>
        <taxon>Reichenbachiella</taxon>
    </lineage>
</organism>
<proteinExistence type="inferred from homology"/>
<sequence>MQIRVILLIFCFLFLQNLSKAQAIRVAAASSMTDFLLELESKFEKETGIELEVISNSSGTIANQIQNGAPFDVFLSANEKYTNALFQKGIGINQPMTFAYSQLVFWSKHPIESISNTLTNDNCKSIAIAQPELAPFGSLASLYITDSLQLGSQVKNKMVYGNNISMINQYIYAQSVDAAFTSLSSFIKLKKTQPDFWTIIEPHQLGSIAQSALLLNNQGSSFINYLFQNEISNETLLKYGYMLK</sequence>
<keyword evidence="3" id="KW-0732">Signal</keyword>
<protein>
    <submittedName>
        <fullName evidence="4">Molybdate ABC transporter substrate-binding protein</fullName>
    </submittedName>
</protein>
<accession>A0ABT3CS14</accession>
<evidence type="ECO:0000313" key="5">
    <source>
        <dbReference type="Proteomes" id="UP001300692"/>
    </source>
</evidence>
<dbReference type="PANTHER" id="PTHR30632">
    <property type="entry name" value="MOLYBDATE-BINDING PERIPLASMIC PROTEIN"/>
    <property type="match status" value="1"/>
</dbReference>
<dbReference type="InterPro" id="IPR005950">
    <property type="entry name" value="ModA"/>
</dbReference>
<dbReference type="Proteomes" id="UP001300692">
    <property type="component" value="Unassembled WGS sequence"/>
</dbReference>
<dbReference type="PANTHER" id="PTHR30632:SF14">
    <property type="entry name" value="TUNGSTATE_MOLYBDATE_CHROMATE-BINDING PROTEIN MODA"/>
    <property type="match status" value="1"/>
</dbReference>
<evidence type="ECO:0000256" key="2">
    <source>
        <dbReference type="ARBA" id="ARBA00022723"/>
    </source>
</evidence>
<evidence type="ECO:0000256" key="1">
    <source>
        <dbReference type="ARBA" id="ARBA00009175"/>
    </source>
</evidence>
<gene>
    <name evidence="4" type="primary">modA</name>
    <name evidence="4" type="ORF">N7U62_07015</name>
</gene>